<name>A0ABX0I9H7_9FLAO</name>
<protein>
    <submittedName>
        <fullName evidence="2">T9SS sorting signal type C domain-containing protein</fullName>
    </submittedName>
</protein>
<keyword evidence="3" id="KW-1185">Reference proteome</keyword>
<proteinExistence type="predicted"/>
<dbReference type="EMBL" id="JAAJBV010000001">
    <property type="protein sequence ID" value="NHM03287.1"/>
    <property type="molecule type" value="Genomic_DNA"/>
</dbReference>
<comment type="caution">
    <text evidence="2">The sequence shown here is derived from an EMBL/GenBank/DDBJ whole genome shotgun (WGS) entry which is preliminary data.</text>
</comment>
<dbReference type="RefSeq" id="WP_166235165.1">
    <property type="nucleotide sequence ID" value="NZ_JAAJBV010000001.1"/>
</dbReference>
<gene>
    <name evidence="2" type="ORF">G4L40_01070</name>
</gene>
<evidence type="ECO:0000256" key="1">
    <source>
        <dbReference type="SAM" id="SignalP"/>
    </source>
</evidence>
<keyword evidence="1" id="KW-0732">Signal</keyword>
<feature type="chain" id="PRO_5045421283" evidence="1">
    <location>
        <begin position="24"/>
        <end position="768"/>
    </location>
</feature>
<dbReference type="NCBIfam" id="NF033708">
    <property type="entry name" value="T9SS_Cterm_ChiA"/>
    <property type="match status" value="1"/>
</dbReference>
<sequence length="768" mass="83305">MKKNHPYRFLVIITLLCLQFSSAQNTLFSDYASNYGSWTNGSNAGTGFSTWDLWTQNTDATHFAGHFLGSSSGQGFGDINSSGTSFSMYANPSGTFVQANAQRFLTSTGSPAVGGRQYLLPGQSFKIDLAIAFRNGYKGIDLMDQNFGLLFNFNVGSDMYATTTNANLGWAYNQTSVFQLQVNQTDTNAYEVIITRGSDVYTSGILTGQFSGFKLYVGNTDGGNDLNNLHANNLVVQNCAMTTTWNGTSWDKGEPNANKNVVFTGNYASTAGFNACSITVTNNAVVTINATHTVTVENTVTVDAGSNLIFENNASLLQTNASAVNVGNITYKRDAAPMRQYEFTYWGSPVVGQVLNVFSPLTLGDKFYSFNAVSNQWVIENQFNAMTPGKGYAIRAPQGYTSTPQIFSGAFVGVPNNGNVVVPVEAYNVSLGNYNFLSNPYPSAISVVSLVNNSSLGSFYFWTHNTPINANVFTADDYAVRTKFIGVAAVSGGASPSAYISAGQGFFAQSNATGNVTFTNSMRVANNNTQFYKNSNANTSTQTDPDFYFMWLNMTNSGGAFKQLALGYLDGATDGFDNGIDAPSAAGTYISFYTLIGTAPYAINGKAYPWDIDDTLAIGYTSTLNGSFDIAIDHFDTFFNDKDVFIEDTSNGTYHNLKISPYTFTTAIGTFDSRFVLHYQDLSLSNDDFSGNENSVYVFKENNQPKIVSTKSNITSVIVYDMLGRIVLSKDKINTSEVVLSDLIANNQALIIKTTLENNVTVAKKFVF</sequence>
<reference evidence="2 3" key="1">
    <citation type="submission" date="2020-02" db="EMBL/GenBank/DDBJ databases">
        <authorList>
            <person name="Chen W.-M."/>
        </authorList>
    </citation>
    <scope>NUCLEOTIDE SEQUENCE [LARGE SCALE GENOMIC DNA]</scope>
    <source>
        <strain evidence="2 3">TWA-26</strain>
    </source>
</reference>
<feature type="signal peptide" evidence="1">
    <location>
        <begin position="1"/>
        <end position="23"/>
    </location>
</feature>
<organism evidence="2 3">
    <name type="scientific">Flavobacterium celericrescens</name>
    <dbReference type="NCBI Taxonomy" id="2709780"/>
    <lineage>
        <taxon>Bacteria</taxon>
        <taxon>Pseudomonadati</taxon>
        <taxon>Bacteroidota</taxon>
        <taxon>Flavobacteriia</taxon>
        <taxon>Flavobacteriales</taxon>
        <taxon>Flavobacteriaceae</taxon>
        <taxon>Flavobacterium</taxon>
    </lineage>
</organism>
<dbReference type="Proteomes" id="UP000761423">
    <property type="component" value="Unassembled WGS sequence"/>
</dbReference>
<evidence type="ECO:0000313" key="3">
    <source>
        <dbReference type="Proteomes" id="UP000761423"/>
    </source>
</evidence>
<accession>A0ABX0I9H7</accession>
<evidence type="ECO:0000313" key="2">
    <source>
        <dbReference type="EMBL" id="NHM03287.1"/>
    </source>
</evidence>